<evidence type="ECO:0000256" key="4">
    <source>
        <dbReference type="ARBA" id="ARBA00023015"/>
    </source>
</evidence>
<feature type="region of interest" description="Disordered" evidence="9">
    <location>
        <begin position="133"/>
        <end position="174"/>
    </location>
</feature>
<accession>A0A6A6TXE3</accession>
<dbReference type="InterPro" id="IPR019258">
    <property type="entry name" value="Mediator_Med4"/>
</dbReference>
<dbReference type="AlphaFoldDB" id="A0A6A6TXE3"/>
<reference evidence="10" key="1">
    <citation type="journal article" date="2020" name="Stud. Mycol.">
        <title>101 Dothideomycetes genomes: a test case for predicting lifestyles and emergence of pathogens.</title>
        <authorList>
            <person name="Haridas S."/>
            <person name="Albert R."/>
            <person name="Binder M."/>
            <person name="Bloem J."/>
            <person name="Labutti K."/>
            <person name="Salamov A."/>
            <person name="Andreopoulos B."/>
            <person name="Baker S."/>
            <person name="Barry K."/>
            <person name="Bills G."/>
            <person name="Bluhm B."/>
            <person name="Cannon C."/>
            <person name="Castanera R."/>
            <person name="Culley D."/>
            <person name="Daum C."/>
            <person name="Ezra D."/>
            <person name="Gonzalez J."/>
            <person name="Henrissat B."/>
            <person name="Kuo A."/>
            <person name="Liang C."/>
            <person name="Lipzen A."/>
            <person name="Lutzoni F."/>
            <person name="Magnuson J."/>
            <person name="Mondo S."/>
            <person name="Nolan M."/>
            <person name="Ohm R."/>
            <person name="Pangilinan J."/>
            <person name="Park H.-J."/>
            <person name="Ramirez L."/>
            <person name="Alfaro M."/>
            <person name="Sun H."/>
            <person name="Tritt A."/>
            <person name="Yoshinaga Y."/>
            <person name="Zwiers L.-H."/>
            <person name="Turgeon B."/>
            <person name="Goodwin S."/>
            <person name="Spatafora J."/>
            <person name="Crous P."/>
            <person name="Grigoriev I."/>
        </authorList>
    </citation>
    <scope>NUCLEOTIDE SEQUENCE</scope>
    <source>
        <strain evidence="10">CBS 115976</strain>
    </source>
</reference>
<evidence type="ECO:0000256" key="5">
    <source>
        <dbReference type="ARBA" id="ARBA00023163"/>
    </source>
</evidence>
<evidence type="ECO:0000313" key="10">
    <source>
        <dbReference type="EMBL" id="KAF2664482.1"/>
    </source>
</evidence>
<evidence type="ECO:0000256" key="6">
    <source>
        <dbReference type="ARBA" id="ARBA00023242"/>
    </source>
</evidence>
<keyword evidence="5 8" id="KW-0804">Transcription</keyword>
<comment type="subunit">
    <text evidence="8">Component of the Mediator complex.</text>
</comment>
<keyword evidence="11" id="KW-1185">Reference proteome</keyword>
<comment type="similarity">
    <text evidence="2 8">Belongs to the Mediator complex subunit 4 family.</text>
</comment>
<proteinExistence type="inferred from homology"/>
<keyword evidence="4 8" id="KW-0805">Transcription regulation</keyword>
<dbReference type="Pfam" id="PF10018">
    <property type="entry name" value="Med4"/>
    <property type="match status" value="1"/>
</dbReference>
<comment type="subcellular location">
    <subcellularLocation>
        <location evidence="1 8">Nucleus</location>
    </subcellularLocation>
</comment>
<gene>
    <name evidence="8" type="primary">MED4</name>
    <name evidence="10" type="ORF">BT63DRAFT_429246</name>
</gene>
<dbReference type="GO" id="GO:0016592">
    <property type="term" value="C:mediator complex"/>
    <property type="evidence" value="ECO:0007669"/>
    <property type="project" value="InterPro"/>
</dbReference>
<keyword evidence="6 8" id="KW-0539">Nucleus</keyword>
<evidence type="ECO:0000256" key="1">
    <source>
        <dbReference type="ARBA" id="ARBA00004123"/>
    </source>
</evidence>
<evidence type="ECO:0000256" key="9">
    <source>
        <dbReference type="SAM" id="MobiDB-lite"/>
    </source>
</evidence>
<sequence length="288" mass="31488">MARTPAKTMGLQTTSALAALESQTNALLTSITKYTPSIPAIHSLMDAEDTFIACLATLREHQDNYARLLQLRALADSLDNQVKESVRTIADLRSQLVDLEWTEVSTKGREVGVAELLRFAKNISRFTVPHTMPDERKVEEPVPEDAPATEAAAIPDVLEPAQTDTSEGATKKDDFAWSNLPSAEQEMLQANQRALFLPFPNADEIQASALSAITKQVNEGLLPADLGLIPKVAPVEELTIQTEQRPETAMEDIAPLSAIPRERAQVVGSMERPKKTAFQGFGLDDEDD</sequence>
<name>A0A6A6TXE3_9PEZI</name>
<dbReference type="EMBL" id="MU004242">
    <property type="protein sequence ID" value="KAF2664482.1"/>
    <property type="molecule type" value="Genomic_DNA"/>
</dbReference>
<dbReference type="OrthoDB" id="1929813at2759"/>
<evidence type="ECO:0000256" key="3">
    <source>
        <dbReference type="ARBA" id="ARBA00020629"/>
    </source>
</evidence>
<keyword evidence="8" id="KW-0010">Activator</keyword>
<dbReference type="GO" id="GO:0006357">
    <property type="term" value="P:regulation of transcription by RNA polymerase II"/>
    <property type="evidence" value="ECO:0007669"/>
    <property type="project" value="InterPro"/>
</dbReference>
<organism evidence="10 11">
    <name type="scientific">Microthyrium microscopicum</name>
    <dbReference type="NCBI Taxonomy" id="703497"/>
    <lineage>
        <taxon>Eukaryota</taxon>
        <taxon>Fungi</taxon>
        <taxon>Dikarya</taxon>
        <taxon>Ascomycota</taxon>
        <taxon>Pezizomycotina</taxon>
        <taxon>Dothideomycetes</taxon>
        <taxon>Dothideomycetes incertae sedis</taxon>
        <taxon>Microthyriales</taxon>
        <taxon>Microthyriaceae</taxon>
        <taxon>Microthyrium</taxon>
    </lineage>
</organism>
<feature type="non-terminal residue" evidence="10">
    <location>
        <position position="288"/>
    </location>
</feature>
<evidence type="ECO:0000313" key="11">
    <source>
        <dbReference type="Proteomes" id="UP000799302"/>
    </source>
</evidence>
<evidence type="ECO:0000256" key="7">
    <source>
        <dbReference type="ARBA" id="ARBA00031257"/>
    </source>
</evidence>
<feature type="region of interest" description="Disordered" evidence="9">
    <location>
        <begin position="265"/>
        <end position="288"/>
    </location>
</feature>
<comment type="function">
    <text evidence="8">Component of the Mediator complex, a coactivator involved in the regulated transcription of nearly all RNA polymerase II-dependent genes. Mediator functions as a bridge to convey information from gene-specific regulatory proteins to the basal RNA polymerase II transcription machinery. Mediator is recruited to promoters by direct interactions with regulatory proteins and serves as a scaffold for the assembly of a functional preinitiation complex with RNA polymerase II and the general transcription factors.</text>
</comment>
<protein>
    <recommendedName>
        <fullName evidence="3 8">Mediator of RNA polymerase II transcription subunit 4</fullName>
    </recommendedName>
    <alternativeName>
        <fullName evidence="7 8">Mediator complex subunit 4</fullName>
    </alternativeName>
</protein>
<dbReference type="Proteomes" id="UP000799302">
    <property type="component" value="Unassembled WGS sequence"/>
</dbReference>
<dbReference type="GO" id="GO:0003712">
    <property type="term" value="F:transcription coregulator activity"/>
    <property type="evidence" value="ECO:0007669"/>
    <property type="project" value="InterPro"/>
</dbReference>
<evidence type="ECO:0000256" key="2">
    <source>
        <dbReference type="ARBA" id="ARBA00009626"/>
    </source>
</evidence>
<evidence type="ECO:0000256" key="8">
    <source>
        <dbReference type="RuleBase" id="RU364141"/>
    </source>
</evidence>